<dbReference type="PANTHER" id="PTHR43213">
    <property type="entry name" value="BIFUNCTIONAL DTTP/UTP PYROPHOSPHATASE/METHYLTRANSFERASE PROTEIN-RELATED"/>
    <property type="match status" value="1"/>
</dbReference>
<organism evidence="5 6">
    <name type="scientific">Asaia bogorensis</name>
    <dbReference type="NCBI Taxonomy" id="91915"/>
    <lineage>
        <taxon>Bacteria</taxon>
        <taxon>Pseudomonadati</taxon>
        <taxon>Pseudomonadota</taxon>
        <taxon>Alphaproteobacteria</taxon>
        <taxon>Acetobacterales</taxon>
        <taxon>Acetobacteraceae</taxon>
        <taxon>Asaia</taxon>
    </lineage>
</organism>
<gene>
    <name evidence="5" type="ORF">ASAP_2555</name>
</gene>
<accession>A0A060QI42</accession>
<dbReference type="SUPFAM" id="SSF52972">
    <property type="entry name" value="ITPase-like"/>
    <property type="match status" value="1"/>
</dbReference>
<protein>
    <recommendedName>
        <fullName evidence="4">dTTP/UTP pyrophosphatase</fullName>
        <shortName evidence="4">dTTPase/UTPase</shortName>
        <ecNumber evidence="4">3.6.1.9</ecNumber>
    </recommendedName>
    <alternativeName>
        <fullName evidence="4">Nucleoside triphosphate pyrophosphatase</fullName>
    </alternativeName>
    <alternativeName>
        <fullName evidence="4">Nucleotide pyrophosphatase</fullName>
        <shortName evidence="4">Nucleotide PPase</shortName>
    </alternativeName>
</protein>
<dbReference type="Pfam" id="PF02545">
    <property type="entry name" value="Maf"/>
    <property type="match status" value="1"/>
</dbReference>
<dbReference type="RefSeq" id="WP_023979931.1">
    <property type="nucleotide sequence ID" value="NZ_CBLX010000021.1"/>
</dbReference>
<dbReference type="GO" id="GO:0005737">
    <property type="term" value="C:cytoplasm"/>
    <property type="evidence" value="ECO:0007669"/>
    <property type="project" value="UniProtKB-SubCell"/>
</dbReference>
<dbReference type="EMBL" id="CBLX010000021">
    <property type="protein sequence ID" value="CDG40600.1"/>
    <property type="molecule type" value="Genomic_DNA"/>
</dbReference>
<comment type="catalytic activity">
    <reaction evidence="4">
        <text>dTTP + H2O = dTMP + diphosphate + H(+)</text>
        <dbReference type="Rhea" id="RHEA:28534"/>
        <dbReference type="ChEBI" id="CHEBI:15377"/>
        <dbReference type="ChEBI" id="CHEBI:15378"/>
        <dbReference type="ChEBI" id="CHEBI:33019"/>
        <dbReference type="ChEBI" id="CHEBI:37568"/>
        <dbReference type="ChEBI" id="CHEBI:63528"/>
        <dbReference type="EC" id="3.6.1.9"/>
    </reaction>
</comment>
<comment type="similarity">
    <text evidence="4">Belongs to the Maf family. YhdE subfamily.</text>
</comment>
<dbReference type="PANTHER" id="PTHR43213:SF5">
    <property type="entry name" value="BIFUNCTIONAL DTTP_UTP PYROPHOSPHATASE_METHYLTRANSFERASE PROTEIN-RELATED"/>
    <property type="match status" value="1"/>
</dbReference>
<dbReference type="NCBIfam" id="TIGR00172">
    <property type="entry name" value="maf"/>
    <property type="match status" value="1"/>
</dbReference>
<comment type="caution">
    <text evidence="4">Lacks conserved residue(s) required for the propagation of feature annotation.</text>
</comment>
<keyword evidence="2 4" id="KW-0378">Hydrolase</keyword>
<comment type="function">
    <text evidence="4">Nucleoside triphosphate pyrophosphatase that hydrolyzes dTTP and UTP. May have a dual role in cell division arrest and in preventing the incorporation of modified nucleotides into cellular nucleic acids.</text>
</comment>
<reference evidence="5 6" key="1">
    <citation type="journal article" date="2014" name="Genome Biol. Evol.">
        <title>Acetic acid bacteria genomes reveal functional traits for adaptation to life in insect guts.</title>
        <authorList>
            <person name="Chouaia B."/>
            <person name="Gaiarsa S."/>
            <person name="Crotti E."/>
            <person name="Comandatore F."/>
            <person name="Degli Esposti M."/>
            <person name="Ricci I."/>
            <person name="Alma A."/>
            <person name="Favia G."/>
            <person name="Bandi C."/>
            <person name="Daffonchio D."/>
        </authorList>
    </citation>
    <scope>NUCLEOTIDE SEQUENCE [LARGE SCALE GENOMIC DNA]</scope>
    <source>
        <strain evidence="5 6">SF2.1</strain>
    </source>
</reference>
<comment type="catalytic activity">
    <reaction evidence="4">
        <text>UTP + H2O = UMP + diphosphate + H(+)</text>
        <dbReference type="Rhea" id="RHEA:29395"/>
        <dbReference type="ChEBI" id="CHEBI:15377"/>
        <dbReference type="ChEBI" id="CHEBI:15378"/>
        <dbReference type="ChEBI" id="CHEBI:33019"/>
        <dbReference type="ChEBI" id="CHEBI:46398"/>
        <dbReference type="ChEBI" id="CHEBI:57865"/>
        <dbReference type="EC" id="3.6.1.9"/>
    </reaction>
</comment>
<dbReference type="EC" id="3.6.1.9" evidence="4"/>
<dbReference type="Proteomes" id="UP000027583">
    <property type="component" value="Unassembled WGS sequence"/>
</dbReference>
<feature type="site" description="Important for substrate specificity" evidence="4">
    <location>
        <position position="77"/>
    </location>
</feature>
<keyword evidence="3 4" id="KW-0546">Nucleotide metabolism</keyword>
<evidence type="ECO:0000313" key="5">
    <source>
        <dbReference type="EMBL" id="CDG40600.1"/>
    </source>
</evidence>
<dbReference type="Gene3D" id="3.90.950.10">
    <property type="match status" value="1"/>
</dbReference>
<dbReference type="AlphaFoldDB" id="A0A060QI42"/>
<comment type="cofactor">
    <cofactor evidence="1 4">
        <name>a divalent metal cation</name>
        <dbReference type="ChEBI" id="CHEBI:60240"/>
    </cofactor>
</comment>
<dbReference type="GO" id="GO:0036218">
    <property type="term" value="F:dTTP diphosphatase activity"/>
    <property type="evidence" value="ECO:0007669"/>
    <property type="project" value="RHEA"/>
</dbReference>
<dbReference type="eggNOG" id="COG0424">
    <property type="taxonomic scope" value="Bacteria"/>
</dbReference>
<dbReference type="GO" id="GO:0036221">
    <property type="term" value="F:UTP diphosphatase activity"/>
    <property type="evidence" value="ECO:0007669"/>
    <property type="project" value="RHEA"/>
</dbReference>
<dbReference type="InterPro" id="IPR029001">
    <property type="entry name" value="ITPase-like_fam"/>
</dbReference>
<evidence type="ECO:0000256" key="4">
    <source>
        <dbReference type="HAMAP-Rule" id="MF_00528"/>
    </source>
</evidence>
<evidence type="ECO:0000256" key="3">
    <source>
        <dbReference type="ARBA" id="ARBA00023080"/>
    </source>
</evidence>
<feature type="site" description="Important for substrate specificity" evidence="4">
    <location>
        <position position="17"/>
    </location>
</feature>
<sequence>MTDGTRPELVLASASPRRVDLLRQIGLTPDRIDAADLDESPRQNETPRACVARLARMKAELVATRCQREALVLAADTLVAVGRRILPKAEDRATAERCLRLLSGRRHTVLTAVCVMPAGGWAAGRVVERLVETDVTFSRLTEAQIAALLDQGDWQGKAGGYALQGAAASVIRYVGGSPSAVIGLPLFETAQMLRGQPCRFIV</sequence>
<proteinExistence type="inferred from homology"/>
<dbReference type="CDD" id="cd00555">
    <property type="entry name" value="Maf"/>
    <property type="match status" value="1"/>
</dbReference>
<dbReference type="GO" id="GO:0009117">
    <property type="term" value="P:nucleotide metabolic process"/>
    <property type="evidence" value="ECO:0007669"/>
    <property type="project" value="UniProtKB-KW"/>
</dbReference>
<dbReference type="HAMAP" id="MF_00528">
    <property type="entry name" value="Maf"/>
    <property type="match status" value="1"/>
</dbReference>
<reference evidence="5 6" key="2">
    <citation type="journal article" date="2014" name="PLoS ONE">
        <title>Evolution of mitochondria reconstructed from the energy metabolism of living bacteria.</title>
        <authorList>
            <person name="Degli Esposti M."/>
            <person name="Chouaia B."/>
            <person name="Comandatore F."/>
            <person name="Crotti E."/>
            <person name="Sassera D."/>
            <person name="Lievens P.M."/>
            <person name="Daffonchio D."/>
            <person name="Bandi C."/>
        </authorList>
    </citation>
    <scope>NUCLEOTIDE SEQUENCE [LARGE SCALE GENOMIC DNA]</scope>
    <source>
        <strain evidence="5 6">SF2.1</strain>
    </source>
</reference>
<comment type="subcellular location">
    <subcellularLocation>
        <location evidence="4">Cytoplasm</location>
    </subcellularLocation>
</comment>
<evidence type="ECO:0000313" key="6">
    <source>
        <dbReference type="Proteomes" id="UP000027583"/>
    </source>
</evidence>
<dbReference type="PIRSF" id="PIRSF006305">
    <property type="entry name" value="Maf"/>
    <property type="match status" value="1"/>
</dbReference>
<feature type="active site" description="Proton acceptor" evidence="4">
    <location>
        <position position="76"/>
    </location>
</feature>
<evidence type="ECO:0000256" key="1">
    <source>
        <dbReference type="ARBA" id="ARBA00001968"/>
    </source>
</evidence>
<name>A0A060QI42_9PROT</name>
<feature type="site" description="Important for substrate specificity" evidence="4">
    <location>
        <position position="164"/>
    </location>
</feature>
<comment type="caution">
    <text evidence="5">The sequence shown here is derived from an EMBL/GenBank/DDBJ whole genome shotgun (WGS) entry which is preliminary data.</text>
</comment>
<keyword evidence="4" id="KW-0963">Cytoplasm</keyword>
<evidence type="ECO:0000256" key="2">
    <source>
        <dbReference type="ARBA" id="ARBA00022801"/>
    </source>
</evidence>
<dbReference type="InterPro" id="IPR003697">
    <property type="entry name" value="Maf-like"/>
</dbReference>